<reference evidence="1" key="1">
    <citation type="submission" date="2021-01" db="EMBL/GenBank/DDBJ databases">
        <title>Chromosome-level genome assembly of a human fungal pathogen reveals clustering of transcriptionally co-regulated genes.</title>
        <authorList>
            <person name="Voorhies M."/>
            <person name="Cohen S."/>
            <person name="Shea T.P."/>
            <person name="Petrus S."/>
            <person name="Munoz J.F."/>
            <person name="Poplawski S."/>
            <person name="Goldman W.E."/>
            <person name="Michael T."/>
            <person name="Cuomo C.A."/>
            <person name="Sil A."/>
            <person name="Beyhan S."/>
        </authorList>
    </citation>
    <scope>NUCLEOTIDE SEQUENCE</scope>
    <source>
        <strain evidence="1">WU24</strain>
    </source>
</reference>
<gene>
    <name evidence="1" type="ORF">I7I51_08874</name>
</gene>
<evidence type="ECO:0000313" key="2">
    <source>
        <dbReference type="Proteomes" id="UP000663671"/>
    </source>
</evidence>
<dbReference type="EMBL" id="CP069109">
    <property type="protein sequence ID" value="QSS59439.1"/>
    <property type="molecule type" value="Genomic_DNA"/>
</dbReference>
<dbReference type="AlphaFoldDB" id="A0A8A1M013"/>
<accession>A0A8A1M013</accession>
<proteinExistence type="predicted"/>
<name>A0A8A1M013_AJECA</name>
<protein>
    <submittedName>
        <fullName evidence="1">Uncharacterized protein</fullName>
    </submittedName>
</protein>
<organism evidence="1 2">
    <name type="scientific">Ajellomyces capsulatus</name>
    <name type="common">Darling's disease fungus</name>
    <name type="synonym">Histoplasma capsulatum</name>
    <dbReference type="NCBI Taxonomy" id="5037"/>
    <lineage>
        <taxon>Eukaryota</taxon>
        <taxon>Fungi</taxon>
        <taxon>Dikarya</taxon>
        <taxon>Ascomycota</taxon>
        <taxon>Pezizomycotina</taxon>
        <taxon>Eurotiomycetes</taxon>
        <taxon>Eurotiomycetidae</taxon>
        <taxon>Onygenales</taxon>
        <taxon>Ajellomycetaceae</taxon>
        <taxon>Histoplasma</taxon>
    </lineage>
</organism>
<dbReference type="Proteomes" id="UP000663671">
    <property type="component" value="Chromosome 2"/>
</dbReference>
<dbReference type="VEuPathDB" id="FungiDB:I7I51_08874"/>
<dbReference type="OrthoDB" id="3544487at2759"/>
<evidence type="ECO:0000313" key="1">
    <source>
        <dbReference type="EMBL" id="QSS59439.1"/>
    </source>
</evidence>
<sequence length="195" mass="21816">MKITPYNAGQGPIWHITSCLHAHNQTTNYNIGSRGTVFVAGFIHESTSDFAYLIPVSLFATGSPWVVPLSCLAEPDKRNAEFIPNTVSTLDAIFSDSGYESDFIGENEDAALGRHCQYVIIDSVQYKIRFQTQRRLFIFSMHSSAADTARVFNVRPLGQKSSITTSAMLVVEDQFVVVGRFLFTWRNYGPDCLLF</sequence>